<evidence type="ECO:0000313" key="15">
    <source>
        <dbReference type="Proteomes" id="UP001292094"/>
    </source>
</evidence>
<keyword evidence="6 13" id="KW-1133">Transmembrane helix</keyword>
<evidence type="ECO:0000256" key="11">
    <source>
        <dbReference type="ARBA" id="ARBA00023303"/>
    </source>
</evidence>
<reference evidence="14" key="1">
    <citation type="submission" date="2023-11" db="EMBL/GenBank/DDBJ databases">
        <title>Genome assemblies of two species of porcelain crab, Petrolisthes cinctipes and Petrolisthes manimaculis (Anomura: Porcellanidae).</title>
        <authorList>
            <person name="Angst P."/>
        </authorList>
    </citation>
    <scope>NUCLEOTIDE SEQUENCE</scope>
    <source>
        <strain evidence="14">PB745_02</strain>
        <tissue evidence="14">Gill</tissue>
    </source>
</reference>
<organism evidence="14 15">
    <name type="scientific">Petrolisthes manimaculis</name>
    <dbReference type="NCBI Taxonomy" id="1843537"/>
    <lineage>
        <taxon>Eukaryota</taxon>
        <taxon>Metazoa</taxon>
        <taxon>Ecdysozoa</taxon>
        <taxon>Arthropoda</taxon>
        <taxon>Crustacea</taxon>
        <taxon>Multicrustacea</taxon>
        <taxon>Malacostraca</taxon>
        <taxon>Eumalacostraca</taxon>
        <taxon>Eucarida</taxon>
        <taxon>Decapoda</taxon>
        <taxon>Pleocyemata</taxon>
        <taxon>Anomura</taxon>
        <taxon>Galatheoidea</taxon>
        <taxon>Porcellanidae</taxon>
        <taxon>Petrolisthes</taxon>
    </lineage>
</organism>
<accession>A0AAE1PFE5</accession>
<dbReference type="GO" id="GO:0015280">
    <property type="term" value="F:ligand-gated sodium channel activity"/>
    <property type="evidence" value="ECO:0007669"/>
    <property type="project" value="TreeGrafter"/>
</dbReference>
<sequence length="1394" mass="158007">MDERVPVSVKGKTCHHLWQWMAIIICTAFFTLQVTISFKELLSYSTYSSLQISDEDPIPAAAITVCPHRPWSVPALIHAGINTSCLDIYNCVFDVLYTLQGYVRPPHPFQWQDVELRADEIIAKVEWAGEEVNNANWSRVSLASMPCYTWNPQYNFRHLDSDVASVTFTSGDVIADCPGMSFKTCQETITDCSVDCGTRLLQYYRQFGDQSFLVILHSIDEEPLPGLLQPVTVVSFPQAVTMKLEYEAIVKVNIPPSPCRPPGIHSRCLRQCYMQEMVHASNCTFRSSIDSISCPHLAAWEELWKMEEAALLGKMEWWNQCSHCGSSCQQHVYHLSQQEKVWMGGPSLHVQMNTMLHKQVVSNNAYTATNFLADVGGGMGLWLGTCGFSLAIALINYLRNISTHWRKLRMMCCDGVDDDGLGMRVRDESLKMKASRESVKSLKARTAKQRDLLALNQNGPAGRGTVTTFLSYPTSTLILLTHEAVPDPSITLCSEVPFSLQSLVQMGFNNSDESCKESTDRNDRDLVIMVCNLEEMINPLLEQLSGFSGNLSVQQVWNSARLPQHHLVTQYSSTIMNKWRPVLTDHNICYKHINYAISLSEHILSLEMTDQYENFNCSYLFPTMVCKWMRYHGNLRAINLQVTTNGDTSLLVSQDLNHKWEIIPGKTCYQYSGCLRELIVSYTVRRLISTPTAPCTSTPGYSYRNCIEDCVLRTLFDERGCAPPYLPDTELIQCSVAKMRSGFMKVSRQDVITKEHKCYKACPHQCDQTFLKIRPFYSDVGTQDAVVVRRDGSPHTVTREKLLWPLNRAVCEIGGALGLYLGLSVLSLLQATFSLLSHCISSAKNRCMKWLPSLWQKGNSVSFRKMTTFSKPIPTTNNYPHPGLGSCVFSNTFTPNDYNDIQDRTESYIGLPDADLTVDTKDSGVNVGDIQHYASFTSSQIFPNSFTIKQILPKPLLGMTEGEEISLHDKTREWCTNIIWTMVAALPCAVIFSGMALLQWQEYASDPVFTSYETHYMTDLVFPGVTFCVFPPFNPKRLAELGITYNFSHHCYKDYDGINWKVKCDWLGVYEELLEELPGAWPRPLHQIWEEAAWRPTDLFISYSLGKENYQVKNEEDPEAPLQPSLTALNRCFTFTSPRTLVRPNTVLAIKLTKLANEYRGLERCTDAKYYWNLDNMYLPESIHDFWKCYQDQFKMHILVHPPGQQPLLLEGITSNQLKLTSNTVRMRVEMSLDIYERLRTDSLPCVTSAEVPGGSRGTCIQRCLAEATVKQFGCRLPYVTWLPAPLCSRRKYKDYPKYQNKVLESMGNKSQVAGKCQASCPETCRVLHYTTTETASTNTNIEVAFTRPMYNKVQESWAYSTTQLVSNVGSLASLFLGVSLYQLLTCCLHHGTR</sequence>
<dbReference type="EMBL" id="JAWZYT010001982">
    <property type="protein sequence ID" value="KAK4307665.1"/>
    <property type="molecule type" value="Genomic_DNA"/>
</dbReference>
<comment type="caution">
    <text evidence="14">The sequence shown here is derived from an EMBL/GenBank/DDBJ whole genome shotgun (WGS) entry which is preliminary data.</text>
</comment>
<keyword evidence="8 12" id="KW-0406">Ion transport</keyword>
<evidence type="ECO:0000256" key="5">
    <source>
        <dbReference type="ARBA" id="ARBA00022692"/>
    </source>
</evidence>
<dbReference type="Gene3D" id="1.10.287.770">
    <property type="entry name" value="YojJ-like"/>
    <property type="match status" value="2"/>
</dbReference>
<dbReference type="Proteomes" id="UP001292094">
    <property type="component" value="Unassembled WGS sequence"/>
</dbReference>
<evidence type="ECO:0000256" key="9">
    <source>
        <dbReference type="ARBA" id="ARBA00023136"/>
    </source>
</evidence>
<evidence type="ECO:0000256" key="6">
    <source>
        <dbReference type="ARBA" id="ARBA00022989"/>
    </source>
</evidence>
<gene>
    <name evidence="14" type="ORF">Pmani_020590</name>
</gene>
<comment type="subcellular location">
    <subcellularLocation>
        <location evidence="1">Membrane</location>
        <topology evidence="1">Multi-pass membrane protein</topology>
    </subcellularLocation>
</comment>
<keyword evidence="10 12" id="KW-0739">Sodium transport</keyword>
<protein>
    <submittedName>
        <fullName evidence="14">Uncharacterized protein</fullName>
    </submittedName>
</protein>
<comment type="similarity">
    <text evidence="2 12">Belongs to the amiloride-sensitive sodium channel (TC 1.A.6) family.</text>
</comment>
<evidence type="ECO:0000313" key="14">
    <source>
        <dbReference type="EMBL" id="KAK4307665.1"/>
    </source>
</evidence>
<evidence type="ECO:0000256" key="10">
    <source>
        <dbReference type="ARBA" id="ARBA00023201"/>
    </source>
</evidence>
<keyword evidence="5 12" id="KW-0812">Transmembrane</keyword>
<evidence type="ECO:0000256" key="4">
    <source>
        <dbReference type="ARBA" id="ARBA00022461"/>
    </source>
</evidence>
<evidence type="ECO:0000256" key="12">
    <source>
        <dbReference type="RuleBase" id="RU000679"/>
    </source>
</evidence>
<name>A0AAE1PFE5_9EUCA</name>
<dbReference type="PANTHER" id="PTHR11690">
    <property type="entry name" value="AMILORIDE-SENSITIVE SODIUM CHANNEL-RELATED"/>
    <property type="match status" value="1"/>
</dbReference>
<keyword evidence="7" id="KW-0915">Sodium</keyword>
<dbReference type="InterPro" id="IPR001873">
    <property type="entry name" value="ENaC"/>
</dbReference>
<dbReference type="Pfam" id="PF00858">
    <property type="entry name" value="ASC"/>
    <property type="match status" value="3"/>
</dbReference>
<evidence type="ECO:0000256" key="8">
    <source>
        <dbReference type="ARBA" id="ARBA00023065"/>
    </source>
</evidence>
<keyword evidence="4 12" id="KW-0894">Sodium channel</keyword>
<dbReference type="GO" id="GO:0005886">
    <property type="term" value="C:plasma membrane"/>
    <property type="evidence" value="ECO:0007669"/>
    <property type="project" value="TreeGrafter"/>
</dbReference>
<keyword evidence="9 13" id="KW-0472">Membrane</keyword>
<dbReference type="PANTHER" id="PTHR11690:SF300">
    <property type="entry name" value="PICKPOCKET PROTEIN 19"/>
    <property type="match status" value="1"/>
</dbReference>
<evidence type="ECO:0000256" key="13">
    <source>
        <dbReference type="SAM" id="Phobius"/>
    </source>
</evidence>
<evidence type="ECO:0000256" key="1">
    <source>
        <dbReference type="ARBA" id="ARBA00004141"/>
    </source>
</evidence>
<evidence type="ECO:0000256" key="2">
    <source>
        <dbReference type="ARBA" id="ARBA00007193"/>
    </source>
</evidence>
<evidence type="ECO:0000256" key="7">
    <source>
        <dbReference type="ARBA" id="ARBA00023053"/>
    </source>
</evidence>
<keyword evidence="11 12" id="KW-0407">Ion channel</keyword>
<feature type="transmembrane region" description="Helical" evidence="13">
    <location>
        <begin position="20"/>
        <end position="38"/>
    </location>
</feature>
<evidence type="ECO:0000256" key="3">
    <source>
        <dbReference type="ARBA" id="ARBA00022448"/>
    </source>
</evidence>
<keyword evidence="15" id="KW-1185">Reference proteome</keyword>
<keyword evidence="3 12" id="KW-0813">Transport</keyword>
<proteinExistence type="inferred from homology"/>